<accession>A0AAN9V6B1</accession>
<feature type="compositionally biased region" description="Basic residues" evidence="6">
    <location>
        <begin position="277"/>
        <end position="289"/>
    </location>
</feature>
<sequence length="301" mass="33948">MEKRTRSANFTIAEREILLEIVKENRNLIENKGTSDVSNREKNIGWSIVEEEFNASSIVTKRSAKCLRKCWENLKKAARKSVAAEKEEIFRTGGGLPKAAVRDTILEGVLSLISPSSRIENNYDCDAPGKPKGRENVTDDILKIEIPTDQAFSDWSCWNPKKLSQPASQPLQFATNGHISSTVSEASDDPLTEHLFVTQAVSTFSPCSTQAAVEGHPPTPYHASAPIQFYPHSILLKYYGTYNHLTIKKLSPLCKFDIVCLHGGEEDGQHHQQQQQQHHHHHHHHRVQKRCPEPYCKPGWT</sequence>
<comment type="subunit">
    <text evidence="1">Self-associates forming complexes of several hundred monomers.</text>
</comment>
<dbReference type="InterPro" id="IPR028002">
    <property type="entry name" value="Myb_DNA-bind_5"/>
</dbReference>
<gene>
    <name evidence="8" type="ORF">R5R35_009941</name>
</gene>
<protein>
    <recommendedName>
        <fullName evidence="2">Regulatory protein zeste</fullName>
    </recommendedName>
</protein>
<evidence type="ECO:0000259" key="7">
    <source>
        <dbReference type="Pfam" id="PF13873"/>
    </source>
</evidence>
<keyword evidence="4" id="KW-0804">Transcription</keyword>
<evidence type="ECO:0000256" key="5">
    <source>
        <dbReference type="ARBA" id="ARBA00025466"/>
    </source>
</evidence>
<dbReference type="EMBL" id="JAZDUA010000818">
    <property type="protein sequence ID" value="KAK7789174.1"/>
    <property type="molecule type" value="Genomic_DNA"/>
</dbReference>
<dbReference type="Pfam" id="PF13873">
    <property type="entry name" value="Myb_DNA-bind_5"/>
    <property type="match status" value="1"/>
</dbReference>
<dbReference type="PANTHER" id="PTHR21411">
    <property type="entry name" value="APONTIC"/>
    <property type="match status" value="1"/>
</dbReference>
<reference evidence="8 9" key="1">
    <citation type="submission" date="2024-03" db="EMBL/GenBank/DDBJ databases">
        <title>The genome assembly and annotation of the cricket Gryllus longicercus Weissman &amp; Gray.</title>
        <authorList>
            <person name="Szrajer S."/>
            <person name="Gray D."/>
            <person name="Ylla G."/>
        </authorList>
    </citation>
    <scope>NUCLEOTIDE SEQUENCE [LARGE SCALE GENOMIC DNA]</scope>
    <source>
        <strain evidence="8">DAG 2021-001</strain>
        <tissue evidence="8">Whole body minus gut</tissue>
    </source>
</reference>
<evidence type="ECO:0000256" key="2">
    <source>
        <dbReference type="ARBA" id="ARBA00016807"/>
    </source>
</evidence>
<keyword evidence="3" id="KW-0805">Transcription regulation</keyword>
<comment type="caution">
    <text evidence="8">The sequence shown here is derived from an EMBL/GenBank/DDBJ whole genome shotgun (WGS) entry which is preliminary data.</text>
</comment>
<keyword evidence="9" id="KW-1185">Reference proteome</keyword>
<evidence type="ECO:0000313" key="8">
    <source>
        <dbReference type="EMBL" id="KAK7789174.1"/>
    </source>
</evidence>
<evidence type="ECO:0000313" key="9">
    <source>
        <dbReference type="Proteomes" id="UP001378592"/>
    </source>
</evidence>
<dbReference type="AlphaFoldDB" id="A0AAN9V6B1"/>
<evidence type="ECO:0000256" key="4">
    <source>
        <dbReference type="ARBA" id="ARBA00023163"/>
    </source>
</evidence>
<dbReference type="PANTHER" id="PTHR21411:SF0">
    <property type="entry name" value="REGULATORY PROTEIN ZESTE"/>
    <property type="match status" value="1"/>
</dbReference>
<evidence type="ECO:0000256" key="6">
    <source>
        <dbReference type="SAM" id="MobiDB-lite"/>
    </source>
</evidence>
<organism evidence="8 9">
    <name type="scientific">Gryllus longicercus</name>
    <dbReference type="NCBI Taxonomy" id="2509291"/>
    <lineage>
        <taxon>Eukaryota</taxon>
        <taxon>Metazoa</taxon>
        <taxon>Ecdysozoa</taxon>
        <taxon>Arthropoda</taxon>
        <taxon>Hexapoda</taxon>
        <taxon>Insecta</taxon>
        <taxon>Pterygota</taxon>
        <taxon>Neoptera</taxon>
        <taxon>Polyneoptera</taxon>
        <taxon>Orthoptera</taxon>
        <taxon>Ensifera</taxon>
        <taxon>Gryllidea</taxon>
        <taxon>Grylloidea</taxon>
        <taxon>Gryllidae</taxon>
        <taxon>Gryllinae</taxon>
        <taxon>Gryllus</taxon>
    </lineage>
</organism>
<evidence type="ECO:0000256" key="1">
    <source>
        <dbReference type="ARBA" id="ARBA00011764"/>
    </source>
</evidence>
<name>A0AAN9V6B1_9ORTH</name>
<dbReference type="Proteomes" id="UP001378592">
    <property type="component" value="Unassembled WGS sequence"/>
</dbReference>
<evidence type="ECO:0000256" key="3">
    <source>
        <dbReference type="ARBA" id="ARBA00023015"/>
    </source>
</evidence>
<proteinExistence type="predicted"/>
<feature type="domain" description="Myb/SANT-like DNA-binding" evidence="7">
    <location>
        <begin position="6"/>
        <end position="83"/>
    </location>
</feature>
<comment type="function">
    <text evidence="5">Involved in transvection phenomena (= synapsis-dependent gene expression), where the synaptic pairing of chromosomes carrying genes with which zeste interacts influences the expression of these genes. Zeste binds to DNA and stimulates transcription from a nearby promoter.</text>
</comment>
<feature type="region of interest" description="Disordered" evidence="6">
    <location>
        <begin position="268"/>
        <end position="290"/>
    </location>
</feature>